<protein>
    <submittedName>
        <fullName evidence="3">Endonuclease</fullName>
    </submittedName>
</protein>
<dbReference type="InterPro" id="IPR017035">
    <property type="entry name" value="UCP035009_HsdR_All3000-type"/>
</dbReference>
<feature type="coiled-coil region" evidence="1">
    <location>
        <begin position="1"/>
        <end position="28"/>
    </location>
</feature>
<evidence type="ECO:0000313" key="3">
    <source>
        <dbReference type="EMBL" id="THB61509.1"/>
    </source>
</evidence>
<keyword evidence="4" id="KW-1185">Reference proteome</keyword>
<keyword evidence="3" id="KW-0378">Hydrolase</keyword>
<comment type="caution">
    <text evidence="3">The sequence shown here is derived from an EMBL/GenBank/DDBJ whole genome shotgun (WGS) entry which is preliminary data.</text>
</comment>
<evidence type="ECO:0000256" key="1">
    <source>
        <dbReference type="SAM" id="Coils"/>
    </source>
</evidence>
<keyword evidence="3" id="KW-0540">Nuclease</keyword>
<sequence length="350" mass="40934">MEKMKEDLKTLSKKVNSLKDKIETEEATKTSLIMPFFSLLGYDVFNPLEFVPEYTADIGIKKGEKVDYAIVIDNKPIILIEAKSITEQLNKHDSQLFRYFGTTNAKFGILTNGQEYRFYTDLEHANKMDSTPFLTFNISNIKDSQYIEINKFRKDKFDINEIVSSASELKYINGLKSYMNDQFNAPSEDFVRFLSNSIYDGMKTKQVIDKFTPIIKKGLNQIINEMVNEKLSSALNTSVEIKEDIKEKEENIDTKSEIVTTNEELEAFTTVKVLLNQEIEIERLYYRDNKSYFNILLDDNIRKWIIRYYDSGSNKRIELNDPERTIFEINAPLDILKYQKEIIQVVQMFK</sequence>
<gene>
    <name evidence="3" type="ORF">ESZ54_04635</name>
</gene>
<dbReference type="AlphaFoldDB" id="A0A4V3TV55"/>
<dbReference type="InterPro" id="IPR007409">
    <property type="entry name" value="Restrct_endonuc_type1_HsdR_N"/>
</dbReference>
<dbReference type="GO" id="GO:0005524">
    <property type="term" value="F:ATP binding"/>
    <property type="evidence" value="ECO:0007669"/>
    <property type="project" value="UniProtKB-KW"/>
</dbReference>
<reference evidence="3 4" key="1">
    <citation type="submission" date="2019-01" db="EMBL/GenBank/DDBJ databases">
        <title>Vagococcus silagei sp. nov. isolated from brewer's grain.</title>
        <authorList>
            <person name="Guu J.-R."/>
        </authorList>
    </citation>
    <scope>NUCLEOTIDE SEQUENCE [LARGE SCALE GENOMIC DNA]</scope>
    <source>
        <strain evidence="3 4">2B-2</strain>
    </source>
</reference>
<feature type="domain" description="Restriction endonuclease type I HsdR N-terminal" evidence="2">
    <location>
        <begin position="63"/>
        <end position="126"/>
    </location>
</feature>
<dbReference type="Proteomes" id="UP000310506">
    <property type="component" value="Unassembled WGS sequence"/>
</dbReference>
<dbReference type="OrthoDB" id="9148007at2"/>
<dbReference type="Gene3D" id="3.90.1570.30">
    <property type="match status" value="1"/>
</dbReference>
<proteinExistence type="predicted"/>
<dbReference type="EMBL" id="SDGV01000011">
    <property type="protein sequence ID" value="THB61509.1"/>
    <property type="molecule type" value="Genomic_DNA"/>
</dbReference>
<name>A0A4V3TV55_9ENTE</name>
<keyword evidence="3" id="KW-0255">Endonuclease</keyword>
<dbReference type="GO" id="GO:0009307">
    <property type="term" value="P:DNA restriction-modification system"/>
    <property type="evidence" value="ECO:0007669"/>
    <property type="project" value="UniProtKB-KW"/>
</dbReference>
<dbReference type="GO" id="GO:0009035">
    <property type="term" value="F:type I site-specific deoxyribonuclease activity"/>
    <property type="evidence" value="ECO:0007669"/>
    <property type="project" value="UniProtKB-EC"/>
</dbReference>
<dbReference type="Pfam" id="PF04313">
    <property type="entry name" value="HSDR_N"/>
    <property type="match status" value="1"/>
</dbReference>
<keyword evidence="1" id="KW-0175">Coiled coil</keyword>
<dbReference type="PIRSF" id="PIRSF035009">
    <property type="entry name" value="UCP035009_HSDR_N"/>
    <property type="match status" value="1"/>
</dbReference>
<dbReference type="GO" id="GO:0003677">
    <property type="term" value="F:DNA binding"/>
    <property type="evidence" value="ECO:0007669"/>
    <property type="project" value="UniProtKB-KW"/>
</dbReference>
<evidence type="ECO:0000313" key="4">
    <source>
        <dbReference type="Proteomes" id="UP000310506"/>
    </source>
</evidence>
<dbReference type="RefSeq" id="WP_136136521.1">
    <property type="nucleotide sequence ID" value="NZ_SDGV01000011.1"/>
</dbReference>
<accession>A0A4V3TV55</accession>
<organism evidence="3 4">
    <name type="scientific">Vagococcus silagei</name>
    <dbReference type="NCBI Taxonomy" id="2508885"/>
    <lineage>
        <taxon>Bacteria</taxon>
        <taxon>Bacillati</taxon>
        <taxon>Bacillota</taxon>
        <taxon>Bacilli</taxon>
        <taxon>Lactobacillales</taxon>
        <taxon>Enterococcaceae</taxon>
        <taxon>Vagococcus</taxon>
    </lineage>
</organism>
<evidence type="ECO:0000259" key="2">
    <source>
        <dbReference type="Pfam" id="PF04313"/>
    </source>
</evidence>